<feature type="domain" description="Methyltransferase" evidence="1">
    <location>
        <begin position="41"/>
        <end position="137"/>
    </location>
</feature>
<keyword evidence="2" id="KW-0808">Transferase</keyword>
<dbReference type="Pfam" id="PF13649">
    <property type="entry name" value="Methyltransf_25"/>
    <property type="match status" value="1"/>
</dbReference>
<evidence type="ECO:0000313" key="3">
    <source>
        <dbReference type="Proteomes" id="UP000195918"/>
    </source>
</evidence>
<reference evidence="3" key="1">
    <citation type="submission" date="2017-02" db="EMBL/GenBank/DDBJ databases">
        <authorList>
            <person name="Dridi B."/>
        </authorList>
    </citation>
    <scope>NUCLEOTIDE SEQUENCE [LARGE SCALE GENOMIC DNA]</scope>
    <source>
        <strain evidence="3">bH819</strain>
    </source>
</reference>
<dbReference type="RefSeq" id="WP_086950919.1">
    <property type="nucleotide sequence ID" value="NZ_FWFD01000008.1"/>
</dbReference>
<protein>
    <submittedName>
        <fullName evidence="2">Methyltransferase</fullName>
    </submittedName>
</protein>
<dbReference type="Proteomes" id="UP000195918">
    <property type="component" value="Unassembled WGS sequence"/>
</dbReference>
<sequence>MYNYYGKLATIVYEITKPVGTSLNGDIDYYSERLEGITGRVLEAGVGSGRMLIPLLEEGFNLEGLDQSSDMLSACEKNLEKTQLHTQLHQEDLSSFSLGQEIFEAIILPTATFCLIENEKLAYQTLTNFYQHLTVGGKLILDLDLPFYPEVEETTTTSFTLSDSEVITFEKKIISIDFLKQHIVYHLTYSLWKNGELIKTELQQFLLRWYGINEFKLMLEKVGFKNISVSADYDFETPPNDSNQTITFEGIK</sequence>
<dbReference type="GO" id="GO:0008168">
    <property type="term" value="F:methyltransferase activity"/>
    <property type="evidence" value="ECO:0007669"/>
    <property type="project" value="UniProtKB-KW"/>
</dbReference>
<keyword evidence="2" id="KW-0489">Methyltransferase</keyword>
<dbReference type="InterPro" id="IPR029063">
    <property type="entry name" value="SAM-dependent_MTases_sf"/>
</dbReference>
<dbReference type="InterPro" id="IPR041698">
    <property type="entry name" value="Methyltransf_25"/>
</dbReference>
<dbReference type="EMBL" id="FWFD01000008">
    <property type="protein sequence ID" value="SLM85279.1"/>
    <property type="molecule type" value="Genomic_DNA"/>
</dbReference>
<name>A0A1X6WLZ1_9ENTE</name>
<dbReference type="CDD" id="cd02440">
    <property type="entry name" value="AdoMet_MTases"/>
    <property type="match status" value="1"/>
</dbReference>
<keyword evidence="3" id="KW-1185">Reference proteome</keyword>
<dbReference type="OrthoDB" id="9804312at2"/>
<dbReference type="Gene3D" id="2.20.25.110">
    <property type="entry name" value="S-adenosyl-L-methionine-dependent methyltransferases"/>
    <property type="match status" value="1"/>
</dbReference>
<dbReference type="SUPFAM" id="SSF53335">
    <property type="entry name" value="S-adenosyl-L-methionine-dependent methyltransferases"/>
    <property type="match status" value="1"/>
</dbReference>
<dbReference type="GO" id="GO:0032259">
    <property type="term" value="P:methylation"/>
    <property type="evidence" value="ECO:0007669"/>
    <property type="project" value="UniProtKB-KW"/>
</dbReference>
<organism evidence="2 3">
    <name type="scientific">Vagococcus fluvialis bH819</name>
    <dbReference type="NCBI Taxonomy" id="1255619"/>
    <lineage>
        <taxon>Bacteria</taxon>
        <taxon>Bacillati</taxon>
        <taxon>Bacillota</taxon>
        <taxon>Bacilli</taxon>
        <taxon>Lactobacillales</taxon>
        <taxon>Enterococcaceae</taxon>
        <taxon>Vagococcus</taxon>
    </lineage>
</organism>
<evidence type="ECO:0000313" key="2">
    <source>
        <dbReference type="EMBL" id="SLM85279.1"/>
    </source>
</evidence>
<evidence type="ECO:0000259" key="1">
    <source>
        <dbReference type="Pfam" id="PF13649"/>
    </source>
</evidence>
<dbReference type="Gene3D" id="3.40.50.150">
    <property type="entry name" value="Vaccinia Virus protein VP39"/>
    <property type="match status" value="1"/>
</dbReference>
<dbReference type="AlphaFoldDB" id="A0A1X6WLZ1"/>
<proteinExistence type="predicted"/>
<accession>A0A1X6WLZ1</accession>
<gene>
    <name evidence="2" type="ORF">FM121_04225</name>
</gene>